<organism>
    <name type="scientific">Branchiostoma floridae</name>
    <name type="common">Florida lancelet</name>
    <name type="synonym">Amphioxus</name>
    <dbReference type="NCBI Taxonomy" id="7739"/>
    <lineage>
        <taxon>Eukaryota</taxon>
        <taxon>Metazoa</taxon>
        <taxon>Chordata</taxon>
        <taxon>Cephalochordata</taxon>
        <taxon>Leptocardii</taxon>
        <taxon>Amphioxiformes</taxon>
        <taxon>Branchiostomatidae</taxon>
        <taxon>Branchiostoma</taxon>
    </lineage>
</organism>
<evidence type="ECO:0000259" key="2">
    <source>
        <dbReference type="Pfam" id="PF00534"/>
    </source>
</evidence>
<dbReference type="PANTHER" id="PTHR46660">
    <property type="match status" value="1"/>
</dbReference>
<reference evidence="3" key="1">
    <citation type="journal article" date="2008" name="Nature">
        <title>The amphioxus genome and the evolution of the chordate karyotype.</title>
        <authorList>
            <consortium name="US DOE Joint Genome Institute (JGI-PGF)"/>
            <person name="Putnam N.H."/>
            <person name="Butts T."/>
            <person name="Ferrier D.E.K."/>
            <person name="Furlong R.F."/>
            <person name="Hellsten U."/>
            <person name="Kawashima T."/>
            <person name="Robinson-Rechavi M."/>
            <person name="Shoguchi E."/>
            <person name="Terry A."/>
            <person name="Yu J.-K."/>
            <person name="Benito-Gutierrez E.L."/>
            <person name="Dubchak I."/>
            <person name="Garcia-Fernandez J."/>
            <person name="Gibson-Brown J.J."/>
            <person name="Grigoriev I.V."/>
            <person name="Horton A.C."/>
            <person name="de Jong P.J."/>
            <person name="Jurka J."/>
            <person name="Kapitonov V.V."/>
            <person name="Kohara Y."/>
            <person name="Kuroki Y."/>
            <person name="Lindquist E."/>
            <person name="Lucas S."/>
            <person name="Osoegawa K."/>
            <person name="Pennacchio L.A."/>
            <person name="Salamov A.A."/>
            <person name="Satou Y."/>
            <person name="Sauka-Spengler T."/>
            <person name="Schmutz J."/>
            <person name="Shin-I T."/>
            <person name="Toyoda A."/>
            <person name="Bronner-Fraser M."/>
            <person name="Fujiyama A."/>
            <person name="Holland L.Z."/>
            <person name="Holland P.W.H."/>
            <person name="Satoh N."/>
            <person name="Rokhsar D.S."/>
        </authorList>
    </citation>
    <scope>NUCLEOTIDE SEQUENCE [LARGE SCALE GENOMIC DNA]</scope>
    <source>
        <strain evidence="3">S238N-H82</strain>
        <tissue evidence="3">Testes</tissue>
    </source>
</reference>
<evidence type="ECO:0000313" key="3">
    <source>
        <dbReference type="EMBL" id="EEN61813.1"/>
    </source>
</evidence>
<protein>
    <recommendedName>
        <fullName evidence="2">Glycosyl transferase family 1 domain-containing protein</fullName>
    </recommendedName>
</protein>
<name>C3YDK2_BRAFL</name>
<gene>
    <name evidence="3" type="ORF">BRAFLDRAFT_78075</name>
</gene>
<dbReference type="SUPFAM" id="SSF53756">
    <property type="entry name" value="UDP-Glycosyltransferase/glycogen phosphorylase"/>
    <property type="match status" value="1"/>
</dbReference>
<keyword evidence="1" id="KW-0328">Glycosyltransferase</keyword>
<accession>C3YDK2</accession>
<dbReference type="Pfam" id="PF00534">
    <property type="entry name" value="Glycos_transf_1"/>
    <property type="match status" value="1"/>
</dbReference>
<dbReference type="PANTHER" id="PTHR46660:SF2">
    <property type="entry name" value="GLYCOSYLTRANSFERASE 1 DOMAIN-CONTAINING PROTEIN 1"/>
    <property type="match status" value="1"/>
</dbReference>
<dbReference type="STRING" id="7739.C3YDK2"/>
<dbReference type="Gene3D" id="3.40.50.2000">
    <property type="entry name" value="Glycogen Phosphorylase B"/>
    <property type="match status" value="2"/>
</dbReference>
<dbReference type="AlphaFoldDB" id="C3YDK2"/>
<feature type="domain" description="Glycosyl transferase family 1" evidence="2">
    <location>
        <begin position="172"/>
        <end position="328"/>
    </location>
</feature>
<proteinExistence type="predicted"/>
<dbReference type="InParanoid" id="C3YDK2"/>
<dbReference type="EMBL" id="GG666503">
    <property type="protein sequence ID" value="EEN61813.1"/>
    <property type="molecule type" value="Genomic_DNA"/>
</dbReference>
<evidence type="ECO:0000256" key="1">
    <source>
        <dbReference type="ARBA" id="ARBA00022676"/>
    </source>
</evidence>
<dbReference type="eggNOG" id="ENOG502QQZE">
    <property type="taxonomic scope" value="Eukaryota"/>
</dbReference>
<dbReference type="InterPro" id="IPR052622">
    <property type="entry name" value="Glycosyltransferase_G1"/>
</dbReference>
<sequence length="423" mass="47029">MTTLLLAYCFPCSGNLVTAERIRTFLESGGHRSIRKCVSDFDSCKELWEFLSNNDIRCIMGINAYRTGHLLRDCPVPFGLVFGGTDLNESTVIPERMELMAATVNNARFLVCFSKEIKQQALNLWPHIVDKIHIQPQGVCTYASSSSHLRDILTAYRAAEFGSCSCGCTEDLNESTKVFLLVCGLRPVKDPMYLLHVFSEWHRHDSRVLLIVVGPEMNEDYARKVKDEIYRCVGILLLPPLPQAELHTLMLLSCAVVNSSISEGMSGAILEAMCLGVPVLARNIAGNAAIITHKETGLLFNSPEEFVSEAKCLLGDEHLRKTITAKAQDYVNLHHSGETEKQTYCRLISKVLISLPLVYQYSGYLIQQLSTVTFLSTAPSEGEGWGTEITDDTFVSADTSDGLSHIKVMFPTLYLTELLFVVD</sequence>
<keyword evidence="1" id="KW-0808">Transferase</keyword>
<dbReference type="GO" id="GO:0016757">
    <property type="term" value="F:glycosyltransferase activity"/>
    <property type="evidence" value="ECO:0007669"/>
    <property type="project" value="UniProtKB-KW"/>
</dbReference>
<dbReference type="InterPro" id="IPR001296">
    <property type="entry name" value="Glyco_trans_1"/>
</dbReference>
<dbReference type="CDD" id="cd03801">
    <property type="entry name" value="GT4_PimA-like"/>
    <property type="match status" value="1"/>
</dbReference>